<dbReference type="HOGENOM" id="CLU_2639029_0_0_1"/>
<evidence type="ECO:0000313" key="2">
    <source>
        <dbReference type="Proteomes" id="UP000054018"/>
    </source>
</evidence>
<organism evidence="1 2">
    <name type="scientific">Pisolithus microcarpus 441</name>
    <dbReference type="NCBI Taxonomy" id="765257"/>
    <lineage>
        <taxon>Eukaryota</taxon>
        <taxon>Fungi</taxon>
        <taxon>Dikarya</taxon>
        <taxon>Basidiomycota</taxon>
        <taxon>Agaricomycotina</taxon>
        <taxon>Agaricomycetes</taxon>
        <taxon>Agaricomycetidae</taxon>
        <taxon>Boletales</taxon>
        <taxon>Sclerodermatineae</taxon>
        <taxon>Pisolithaceae</taxon>
        <taxon>Pisolithus</taxon>
    </lineage>
</organism>
<gene>
    <name evidence="1" type="ORF">PISMIDRAFT_680823</name>
</gene>
<name>A0A0C9Z7T2_9AGAM</name>
<dbReference type="Proteomes" id="UP000054018">
    <property type="component" value="Unassembled WGS sequence"/>
</dbReference>
<sequence>MRRKSGRLYGLWVSYSGKKPSVWIVSMTEPQQQRRNVGRGDGRRMDWGVIQSLMLYGISSYGFEVGYLKEWQQALKR</sequence>
<reference evidence="1 2" key="1">
    <citation type="submission" date="2014-04" db="EMBL/GenBank/DDBJ databases">
        <authorList>
            <consortium name="DOE Joint Genome Institute"/>
            <person name="Kuo A."/>
            <person name="Kohler A."/>
            <person name="Costa M.D."/>
            <person name="Nagy L.G."/>
            <person name="Floudas D."/>
            <person name="Copeland A."/>
            <person name="Barry K.W."/>
            <person name="Cichocki N."/>
            <person name="Veneault-Fourrey C."/>
            <person name="LaButti K."/>
            <person name="Lindquist E.A."/>
            <person name="Lipzen A."/>
            <person name="Lundell T."/>
            <person name="Morin E."/>
            <person name="Murat C."/>
            <person name="Sun H."/>
            <person name="Tunlid A."/>
            <person name="Henrissat B."/>
            <person name="Grigoriev I.V."/>
            <person name="Hibbett D.S."/>
            <person name="Martin F."/>
            <person name="Nordberg H.P."/>
            <person name="Cantor M.N."/>
            <person name="Hua S.X."/>
        </authorList>
    </citation>
    <scope>NUCLEOTIDE SEQUENCE [LARGE SCALE GENOMIC DNA]</scope>
    <source>
        <strain evidence="1 2">441</strain>
    </source>
</reference>
<protein>
    <submittedName>
        <fullName evidence="1">Uncharacterized protein</fullName>
    </submittedName>
</protein>
<reference evidence="2" key="2">
    <citation type="submission" date="2015-01" db="EMBL/GenBank/DDBJ databases">
        <title>Evolutionary Origins and Diversification of the Mycorrhizal Mutualists.</title>
        <authorList>
            <consortium name="DOE Joint Genome Institute"/>
            <consortium name="Mycorrhizal Genomics Consortium"/>
            <person name="Kohler A."/>
            <person name="Kuo A."/>
            <person name="Nagy L.G."/>
            <person name="Floudas D."/>
            <person name="Copeland A."/>
            <person name="Barry K.W."/>
            <person name="Cichocki N."/>
            <person name="Veneault-Fourrey C."/>
            <person name="LaButti K."/>
            <person name="Lindquist E.A."/>
            <person name="Lipzen A."/>
            <person name="Lundell T."/>
            <person name="Morin E."/>
            <person name="Murat C."/>
            <person name="Riley R."/>
            <person name="Ohm R."/>
            <person name="Sun H."/>
            <person name="Tunlid A."/>
            <person name="Henrissat B."/>
            <person name="Grigoriev I.V."/>
            <person name="Hibbett D.S."/>
            <person name="Martin F."/>
        </authorList>
    </citation>
    <scope>NUCLEOTIDE SEQUENCE [LARGE SCALE GENOMIC DNA]</scope>
    <source>
        <strain evidence="2">441</strain>
    </source>
</reference>
<dbReference type="AlphaFoldDB" id="A0A0C9Z7T2"/>
<evidence type="ECO:0000313" key="1">
    <source>
        <dbReference type="EMBL" id="KIK22049.1"/>
    </source>
</evidence>
<keyword evidence="2" id="KW-1185">Reference proteome</keyword>
<proteinExistence type="predicted"/>
<accession>A0A0C9Z7T2</accession>
<dbReference type="EMBL" id="KN833744">
    <property type="protein sequence ID" value="KIK22049.1"/>
    <property type="molecule type" value="Genomic_DNA"/>
</dbReference>